<keyword evidence="1" id="KW-1185">Reference proteome</keyword>
<dbReference type="AlphaFoldDB" id="A0A1I7Y3Z7"/>
<proteinExistence type="predicted"/>
<accession>A0A1I7Y3Z7</accession>
<protein>
    <submittedName>
        <fullName evidence="2">PAZ domain-containing protein</fullName>
    </submittedName>
</protein>
<evidence type="ECO:0000313" key="2">
    <source>
        <dbReference type="WBParaSite" id="L893_g12375.t1"/>
    </source>
</evidence>
<dbReference type="WBParaSite" id="L893_g12375.t1">
    <property type="protein sequence ID" value="L893_g12375.t1"/>
    <property type="gene ID" value="L893_g12375"/>
</dbReference>
<evidence type="ECO:0000313" key="1">
    <source>
        <dbReference type="Proteomes" id="UP000095287"/>
    </source>
</evidence>
<sequence length="125" mass="14568">METVPDDFIEQVLLRTSVPKTDGIRPPAYVPRPQFASLQGHWGQFGKVLARETQPYHMTFNVMSLPHFDCRTFMKQQMVPIEAIVRKKHAHLLHLTVTKCPIVLPQDQLILDEDIKKLQRLFHRS</sequence>
<dbReference type="Proteomes" id="UP000095287">
    <property type="component" value="Unplaced"/>
</dbReference>
<reference evidence="2" key="1">
    <citation type="submission" date="2016-11" db="UniProtKB">
        <authorList>
            <consortium name="WormBaseParasite"/>
        </authorList>
    </citation>
    <scope>IDENTIFICATION</scope>
</reference>
<organism evidence="1 2">
    <name type="scientific">Steinernema glaseri</name>
    <dbReference type="NCBI Taxonomy" id="37863"/>
    <lineage>
        <taxon>Eukaryota</taxon>
        <taxon>Metazoa</taxon>
        <taxon>Ecdysozoa</taxon>
        <taxon>Nematoda</taxon>
        <taxon>Chromadorea</taxon>
        <taxon>Rhabditida</taxon>
        <taxon>Tylenchina</taxon>
        <taxon>Panagrolaimomorpha</taxon>
        <taxon>Strongyloidoidea</taxon>
        <taxon>Steinernematidae</taxon>
        <taxon>Steinernema</taxon>
    </lineage>
</organism>
<name>A0A1I7Y3Z7_9BILA</name>